<dbReference type="InterPro" id="IPR011051">
    <property type="entry name" value="RmlC_Cupin_sf"/>
</dbReference>
<dbReference type="InterPro" id="IPR014710">
    <property type="entry name" value="RmlC-like_jellyroll"/>
</dbReference>
<feature type="domain" description="Cupin type-2" evidence="1">
    <location>
        <begin position="89"/>
        <end position="152"/>
    </location>
</feature>
<dbReference type="Gene3D" id="2.60.120.10">
    <property type="entry name" value="Jelly Rolls"/>
    <property type="match status" value="1"/>
</dbReference>
<dbReference type="SUPFAM" id="SSF51182">
    <property type="entry name" value="RmlC-like cupins"/>
    <property type="match status" value="1"/>
</dbReference>
<dbReference type="Proteomes" id="UP000292702">
    <property type="component" value="Unassembled WGS sequence"/>
</dbReference>
<accession>A0A4R0RUI6</accession>
<dbReference type="InterPro" id="IPR013096">
    <property type="entry name" value="Cupin_2"/>
</dbReference>
<keyword evidence="3" id="KW-1185">Reference proteome</keyword>
<proteinExistence type="predicted"/>
<dbReference type="OrthoDB" id="5840532at2759"/>
<evidence type="ECO:0000313" key="2">
    <source>
        <dbReference type="EMBL" id="TCD69409.1"/>
    </source>
</evidence>
<gene>
    <name evidence="2" type="ORF">EIP91_007756</name>
</gene>
<dbReference type="EMBL" id="RWJN01000042">
    <property type="protein sequence ID" value="TCD69409.1"/>
    <property type="molecule type" value="Genomic_DNA"/>
</dbReference>
<sequence length="180" mass="19941">MSTTSYSLPNIRRVVTGHTAEAEPTIILDESVQPKFWHPKSTNGVFDLYRTEQVPANNNEVKGEWVDSIAHSLPGPAGLSTLNGATFRVFDYAPGSSVFPHRTESLDFGIIMQGSVVLDLENGESTILKQGDVIVQRGVLHSWKNPSPTEWTRIYWVVVGAKPVEVNGQVLGEDWSRRPQ</sequence>
<dbReference type="CDD" id="cd02231">
    <property type="entry name" value="cupin_BLL6423-like"/>
    <property type="match status" value="1"/>
</dbReference>
<name>A0A4R0RUI6_9APHY</name>
<dbReference type="PANTHER" id="PTHR36156:SF2">
    <property type="entry name" value="CUPIN TYPE-2 DOMAIN-CONTAINING PROTEIN"/>
    <property type="match status" value="1"/>
</dbReference>
<reference evidence="2 3" key="1">
    <citation type="submission" date="2018-11" db="EMBL/GenBank/DDBJ databases">
        <title>Genome assembly of Steccherinum ochraceum LE-BIN_3174, the white-rot fungus of the Steccherinaceae family (The Residual Polyporoid clade, Polyporales, Basidiomycota).</title>
        <authorList>
            <person name="Fedorova T.V."/>
            <person name="Glazunova O.A."/>
            <person name="Landesman E.O."/>
            <person name="Moiseenko K.V."/>
            <person name="Psurtseva N.V."/>
            <person name="Savinova O.S."/>
            <person name="Shakhova N.V."/>
            <person name="Tyazhelova T.V."/>
            <person name="Vasina D.V."/>
        </authorList>
    </citation>
    <scope>NUCLEOTIDE SEQUENCE [LARGE SCALE GENOMIC DNA]</scope>
    <source>
        <strain evidence="2 3">LE-BIN_3174</strain>
    </source>
</reference>
<dbReference type="InterPro" id="IPR047142">
    <property type="entry name" value="OryJ/VirC-like"/>
</dbReference>
<protein>
    <recommendedName>
        <fullName evidence="1">Cupin type-2 domain-containing protein</fullName>
    </recommendedName>
</protein>
<dbReference type="Pfam" id="PF07883">
    <property type="entry name" value="Cupin_2"/>
    <property type="match status" value="1"/>
</dbReference>
<comment type="caution">
    <text evidence="2">The sequence shown here is derived from an EMBL/GenBank/DDBJ whole genome shotgun (WGS) entry which is preliminary data.</text>
</comment>
<dbReference type="AlphaFoldDB" id="A0A4R0RUI6"/>
<evidence type="ECO:0000259" key="1">
    <source>
        <dbReference type="Pfam" id="PF07883"/>
    </source>
</evidence>
<dbReference type="PANTHER" id="PTHR36156">
    <property type="entry name" value="SLR2101 PROTEIN"/>
    <property type="match status" value="1"/>
</dbReference>
<evidence type="ECO:0000313" key="3">
    <source>
        <dbReference type="Proteomes" id="UP000292702"/>
    </source>
</evidence>
<organism evidence="2 3">
    <name type="scientific">Steccherinum ochraceum</name>
    <dbReference type="NCBI Taxonomy" id="92696"/>
    <lineage>
        <taxon>Eukaryota</taxon>
        <taxon>Fungi</taxon>
        <taxon>Dikarya</taxon>
        <taxon>Basidiomycota</taxon>
        <taxon>Agaricomycotina</taxon>
        <taxon>Agaricomycetes</taxon>
        <taxon>Polyporales</taxon>
        <taxon>Steccherinaceae</taxon>
        <taxon>Steccherinum</taxon>
    </lineage>
</organism>